<organism evidence="2 3">
    <name type="scientific">Rhodopirellula maiorica SM1</name>
    <dbReference type="NCBI Taxonomy" id="1265738"/>
    <lineage>
        <taxon>Bacteria</taxon>
        <taxon>Pseudomonadati</taxon>
        <taxon>Planctomycetota</taxon>
        <taxon>Planctomycetia</taxon>
        <taxon>Pirellulales</taxon>
        <taxon>Pirellulaceae</taxon>
        <taxon>Novipirellula</taxon>
    </lineage>
</organism>
<dbReference type="AlphaFoldDB" id="M5RHL6"/>
<keyword evidence="3" id="KW-1185">Reference proteome</keyword>
<name>M5RHL6_9BACT</name>
<evidence type="ECO:0000313" key="3">
    <source>
        <dbReference type="Proteomes" id="UP000011991"/>
    </source>
</evidence>
<proteinExistence type="predicted"/>
<accession>M5RHL6</accession>
<gene>
    <name evidence="2" type="ORF">RMSM_04298</name>
</gene>
<comment type="caution">
    <text evidence="2">The sequence shown here is derived from an EMBL/GenBank/DDBJ whole genome shotgun (WGS) entry which is preliminary data.</text>
</comment>
<sequence length="91" mass="10606">MSSKRIGTRTPSPSEIDEPIVRIKKRINDLGVTSKARRSFEQGQISDTDELVRLSKAELNERWGDRHWNLYSETTRILEGLGYDISDRSRW</sequence>
<dbReference type="EMBL" id="ANOG01000614">
    <property type="protein sequence ID" value="EMI18778.1"/>
    <property type="molecule type" value="Genomic_DNA"/>
</dbReference>
<feature type="region of interest" description="Disordered" evidence="1">
    <location>
        <begin position="1"/>
        <end position="20"/>
    </location>
</feature>
<evidence type="ECO:0000313" key="2">
    <source>
        <dbReference type="EMBL" id="EMI18778.1"/>
    </source>
</evidence>
<protein>
    <submittedName>
        <fullName evidence="2">Uncharacterized protein</fullName>
    </submittedName>
</protein>
<dbReference type="Proteomes" id="UP000011991">
    <property type="component" value="Unassembled WGS sequence"/>
</dbReference>
<evidence type="ECO:0000256" key="1">
    <source>
        <dbReference type="SAM" id="MobiDB-lite"/>
    </source>
</evidence>
<reference evidence="2 3" key="1">
    <citation type="journal article" date="2013" name="Mar. Genomics">
        <title>Expression of sulfatases in Rhodopirellula baltica and the diversity of sulfatases in the genus Rhodopirellula.</title>
        <authorList>
            <person name="Wegner C.E."/>
            <person name="Richter-Heitmann T."/>
            <person name="Klindworth A."/>
            <person name="Klockow C."/>
            <person name="Richter M."/>
            <person name="Achstetter T."/>
            <person name="Glockner F.O."/>
            <person name="Harder J."/>
        </authorList>
    </citation>
    <scope>NUCLEOTIDE SEQUENCE [LARGE SCALE GENOMIC DNA]</scope>
    <source>
        <strain evidence="2 3">SM1</strain>
    </source>
</reference>
<feature type="compositionally biased region" description="Polar residues" evidence="1">
    <location>
        <begin position="1"/>
        <end position="13"/>
    </location>
</feature>